<dbReference type="Gene3D" id="3.40.50.1000">
    <property type="entry name" value="HAD superfamily/HAD-like"/>
    <property type="match status" value="1"/>
</dbReference>
<dbReference type="HOGENOM" id="CLU_056221_3_1_1"/>
<evidence type="ECO:0000313" key="4">
    <source>
        <dbReference type="Proteomes" id="UP000281549"/>
    </source>
</evidence>
<reference evidence="4" key="2">
    <citation type="journal article" date="2018" name="Nat. Microbiol.">
        <title>Leveraging single-cell genomics to expand the fungal tree of life.</title>
        <authorList>
            <person name="Ahrendt S.R."/>
            <person name="Quandt C.A."/>
            <person name="Ciobanu D."/>
            <person name="Clum A."/>
            <person name="Salamov A."/>
            <person name="Andreopoulos B."/>
            <person name="Cheng J.F."/>
            <person name="Woyke T."/>
            <person name="Pelin A."/>
            <person name="Henrissat B."/>
            <person name="Reynolds N.K."/>
            <person name="Benny G.L."/>
            <person name="Smith M.E."/>
            <person name="James T.Y."/>
            <person name="Grigoriev I.V."/>
        </authorList>
    </citation>
    <scope>NUCLEOTIDE SEQUENCE [LARGE SCALE GENOMIC DNA]</scope>
    <source>
        <strain evidence="4">CSF55</strain>
    </source>
</reference>
<proteinExistence type="predicted"/>
<dbReference type="InterPro" id="IPR010021">
    <property type="entry name" value="PGPP1/Gep4"/>
</dbReference>
<accession>A0A075AVK0</accession>
<dbReference type="InterPro" id="IPR027706">
    <property type="entry name" value="PGP_Pase"/>
</dbReference>
<dbReference type="GO" id="GO:0008962">
    <property type="term" value="F:phosphatidylglycerophosphatase activity"/>
    <property type="evidence" value="ECO:0007669"/>
    <property type="project" value="InterPro"/>
</dbReference>
<dbReference type="AlphaFoldDB" id="A0A075AVK0"/>
<evidence type="ECO:0000313" key="2">
    <source>
        <dbReference type="EMBL" id="RKP20300.1"/>
    </source>
</evidence>
<sequence length="220" mass="25045">MGINRQGFKYLPKVYKSPSLIVPCFQVKGTYTMSEVVLIRSLAFEKMKDAGIKAICFDKDNVLTAPYVSELYPSLKNAWEECQQVFKDKIAILSNSAGSMDDIGYKAASAAERSLKVPVIRHRLKKPDNGILIIRHFQVPPQKIVVVGDRLFTDILMGNMDEMLTIHTQPLTAKGEELSIRYMRKFENTLLQYITTKYPPSQAPPHPFYRPSFIRTPMNV</sequence>
<dbReference type="Proteomes" id="UP000281549">
    <property type="component" value="Unassembled WGS sequence"/>
</dbReference>
<dbReference type="STRING" id="988480.A0A075AVK0"/>
<dbReference type="PANTHER" id="PTHR19288">
    <property type="entry name" value="4-NITROPHENYLPHOSPHATASE-RELATED"/>
    <property type="match status" value="1"/>
</dbReference>
<keyword evidence="3" id="KW-1185">Reference proteome</keyword>
<dbReference type="SUPFAM" id="SSF56784">
    <property type="entry name" value="HAD-like"/>
    <property type="match status" value="1"/>
</dbReference>
<dbReference type="GO" id="GO:0005737">
    <property type="term" value="C:cytoplasm"/>
    <property type="evidence" value="ECO:0007669"/>
    <property type="project" value="TreeGrafter"/>
</dbReference>
<dbReference type="PANTHER" id="PTHR19288:SF25">
    <property type="entry name" value="PHOSPHATIDYLGLYCEROPHOSPHATASE GEP4, MITOCHONDRIAL"/>
    <property type="match status" value="1"/>
</dbReference>
<dbReference type="Pfam" id="PF09419">
    <property type="entry name" value="PGP_phosphatase"/>
    <property type="match status" value="1"/>
</dbReference>
<evidence type="ECO:0000313" key="1">
    <source>
        <dbReference type="EMBL" id="EPZ32732.1"/>
    </source>
</evidence>
<gene>
    <name evidence="1" type="ORF">O9G_000807</name>
    <name evidence="2" type="ORF">ROZALSC1DRAFT_28203</name>
</gene>
<reference evidence="2" key="3">
    <citation type="submission" date="2018-08" db="EMBL/GenBank/DDBJ databases">
        <title>Leveraging single-cell genomics to expand the Fungal Tree of Life.</title>
        <authorList>
            <consortium name="DOE Joint Genome Institute"/>
            <person name="Ahrendt S.R."/>
            <person name="Quandt C.A."/>
            <person name="Ciobanu D."/>
            <person name="Clum A."/>
            <person name="Salamov A."/>
            <person name="Andreopoulos B."/>
            <person name="Cheng J.-F."/>
            <person name="Woyke T."/>
            <person name="Pelin A."/>
            <person name="Henrissat B."/>
            <person name="Reynolds N."/>
            <person name="Benny G.L."/>
            <person name="Smith M.E."/>
            <person name="James T.Y."/>
            <person name="Grigoriev I.V."/>
        </authorList>
    </citation>
    <scope>NUCLEOTIDE SEQUENCE</scope>
    <source>
        <strain evidence="2">CSF55</strain>
    </source>
</reference>
<name>A0A075AVK0_ROZAC</name>
<dbReference type="OMA" id="MLMANMM"/>
<dbReference type="InterPro" id="IPR023214">
    <property type="entry name" value="HAD_sf"/>
</dbReference>
<protein>
    <submittedName>
        <fullName evidence="1 2">HAD-superfamily phosphatase</fullName>
    </submittedName>
</protein>
<dbReference type="OrthoDB" id="198652at2759"/>
<dbReference type="InterPro" id="IPR036412">
    <property type="entry name" value="HAD-like_sf"/>
</dbReference>
<reference evidence="1 3" key="1">
    <citation type="journal article" date="2013" name="Curr. Biol.">
        <title>Shared signatures of parasitism and phylogenomics unite Cryptomycota and microsporidia.</title>
        <authorList>
            <person name="James T.Y."/>
            <person name="Pelin A."/>
            <person name="Bonen L."/>
            <person name="Ahrendt S."/>
            <person name="Sain D."/>
            <person name="Corradi N."/>
            <person name="Stajich J.E."/>
        </authorList>
    </citation>
    <scope>NUCLEOTIDE SEQUENCE [LARGE SCALE GENOMIC DNA]</scope>
    <source>
        <strain evidence="1 3">CSF55</strain>
        <strain evidence="1 3">CSF55</strain>
    </source>
</reference>
<dbReference type="Proteomes" id="UP000030755">
    <property type="component" value="Unassembled WGS sequence"/>
</dbReference>
<evidence type="ECO:0000313" key="3">
    <source>
        <dbReference type="Proteomes" id="UP000030755"/>
    </source>
</evidence>
<organism evidence="1 3">
    <name type="scientific">Rozella allomycis (strain CSF55)</name>
    <dbReference type="NCBI Taxonomy" id="988480"/>
    <lineage>
        <taxon>Eukaryota</taxon>
        <taxon>Fungi</taxon>
        <taxon>Fungi incertae sedis</taxon>
        <taxon>Cryptomycota</taxon>
        <taxon>Cryptomycota incertae sedis</taxon>
        <taxon>Rozella</taxon>
    </lineage>
</organism>
<dbReference type="EMBL" id="KE561117">
    <property type="protein sequence ID" value="EPZ32732.1"/>
    <property type="molecule type" value="Genomic_DNA"/>
</dbReference>
<dbReference type="EMBL" id="ML005085">
    <property type="protein sequence ID" value="RKP20300.1"/>
    <property type="molecule type" value="Genomic_DNA"/>
</dbReference>
<dbReference type="NCBIfam" id="TIGR01668">
    <property type="entry name" value="YqeG_hyp_ppase"/>
    <property type="match status" value="1"/>
</dbReference>